<dbReference type="Pfam" id="PF20066">
    <property type="entry name" value="Glyoxalase_8"/>
    <property type="match status" value="1"/>
</dbReference>
<organism evidence="2 3">
    <name type="scientific">Reyranella soli</name>
    <dbReference type="NCBI Taxonomy" id="1230389"/>
    <lineage>
        <taxon>Bacteria</taxon>
        <taxon>Pseudomonadati</taxon>
        <taxon>Pseudomonadota</taxon>
        <taxon>Alphaproteobacteria</taxon>
        <taxon>Hyphomicrobiales</taxon>
        <taxon>Reyranellaceae</taxon>
        <taxon>Reyranella</taxon>
    </lineage>
</organism>
<dbReference type="SMART" id="SM00464">
    <property type="entry name" value="LON"/>
    <property type="match status" value="1"/>
</dbReference>
<reference evidence="2 3" key="1">
    <citation type="submission" date="2019-07" db="EMBL/GenBank/DDBJ databases">
        <title>Whole genome shotgun sequence of Reyranella soli NBRC 108950.</title>
        <authorList>
            <person name="Hosoyama A."/>
            <person name="Uohara A."/>
            <person name="Ohji S."/>
            <person name="Ichikawa N."/>
        </authorList>
    </citation>
    <scope>NUCLEOTIDE SEQUENCE [LARGE SCALE GENOMIC DNA]</scope>
    <source>
        <strain evidence="2 3">NBRC 108950</strain>
    </source>
</reference>
<dbReference type="GO" id="GO:0004252">
    <property type="term" value="F:serine-type endopeptidase activity"/>
    <property type="evidence" value="ECO:0007669"/>
    <property type="project" value="InterPro"/>
</dbReference>
<evidence type="ECO:0000313" key="2">
    <source>
        <dbReference type="EMBL" id="GEP54271.1"/>
    </source>
</evidence>
<dbReference type="GO" id="GO:0005524">
    <property type="term" value="F:ATP binding"/>
    <property type="evidence" value="ECO:0007669"/>
    <property type="project" value="InterPro"/>
</dbReference>
<dbReference type="GO" id="GO:0004176">
    <property type="term" value="F:ATP-dependent peptidase activity"/>
    <property type="evidence" value="ECO:0007669"/>
    <property type="project" value="InterPro"/>
</dbReference>
<proteinExistence type="predicted"/>
<dbReference type="InterPro" id="IPR003111">
    <property type="entry name" value="Lon_prtase_N"/>
</dbReference>
<dbReference type="GO" id="GO:0030163">
    <property type="term" value="P:protein catabolic process"/>
    <property type="evidence" value="ECO:0007669"/>
    <property type="project" value="InterPro"/>
</dbReference>
<dbReference type="InterPro" id="IPR046336">
    <property type="entry name" value="Lon_prtase_N_sf"/>
</dbReference>
<dbReference type="Proteomes" id="UP000321058">
    <property type="component" value="Unassembled WGS sequence"/>
</dbReference>
<name>A0A512N6K4_9HYPH</name>
<dbReference type="Pfam" id="PF02190">
    <property type="entry name" value="LON_substr_bdg"/>
    <property type="match status" value="1"/>
</dbReference>
<protein>
    <recommendedName>
        <fullName evidence="1">Lon N-terminal domain-containing protein</fullName>
    </recommendedName>
</protein>
<evidence type="ECO:0000259" key="1">
    <source>
        <dbReference type="PROSITE" id="PS51787"/>
    </source>
</evidence>
<dbReference type="PANTHER" id="PTHR10046">
    <property type="entry name" value="ATP DEPENDENT LON PROTEASE FAMILY MEMBER"/>
    <property type="match status" value="1"/>
</dbReference>
<dbReference type="Gene3D" id="2.30.130.40">
    <property type="entry name" value="LON domain-like"/>
    <property type="match status" value="1"/>
</dbReference>
<dbReference type="RefSeq" id="WP_147147665.1">
    <property type="nucleotide sequence ID" value="NZ_BKAJ01000029.1"/>
</dbReference>
<keyword evidence="3" id="KW-1185">Reference proteome</keyword>
<dbReference type="PROSITE" id="PS51787">
    <property type="entry name" value="LON_N"/>
    <property type="match status" value="1"/>
</dbReference>
<sequence>MRDYRDAKAMAQTLRQALKERSISLTHSESLELIAKVLGLADWNTLSARIDASPKAAPSVLPTVRKPVLAMRDLVLFPDMTTPIYAGRLKSLAAIEQAMAADNEFFSVTQRRVADDDPGPGDLYTIGVVARPMDVLKMPDGSIKMLVQGLRRARVTRFDTEGACLVAELAAVSRAGAAREEAVTVGRELLQRFAAHANIDLASPPQALAILPHLQDPGRIADMIAQYLSLTIEQRQQLLETTDVVQRMQMILALMAPDRQAA</sequence>
<dbReference type="OrthoDB" id="9803104at2"/>
<dbReference type="InterPro" id="IPR045517">
    <property type="entry name" value="Glyoxalase_8"/>
</dbReference>
<dbReference type="EMBL" id="BKAJ01000029">
    <property type="protein sequence ID" value="GEP54271.1"/>
    <property type="molecule type" value="Genomic_DNA"/>
</dbReference>
<dbReference type="SUPFAM" id="SSF88697">
    <property type="entry name" value="PUA domain-like"/>
    <property type="match status" value="1"/>
</dbReference>
<comment type="caution">
    <text evidence="2">The sequence shown here is derived from an EMBL/GenBank/DDBJ whole genome shotgun (WGS) entry which is preliminary data.</text>
</comment>
<evidence type="ECO:0000313" key="3">
    <source>
        <dbReference type="Proteomes" id="UP000321058"/>
    </source>
</evidence>
<feature type="domain" description="Lon N-terminal" evidence="1">
    <location>
        <begin position="66"/>
        <end position="259"/>
    </location>
</feature>
<gene>
    <name evidence="2" type="ORF">RSO01_14370</name>
</gene>
<dbReference type="InterPro" id="IPR015947">
    <property type="entry name" value="PUA-like_sf"/>
</dbReference>
<dbReference type="AlphaFoldDB" id="A0A512N6K4"/>
<dbReference type="InterPro" id="IPR027065">
    <property type="entry name" value="Lon_Prtase"/>
</dbReference>
<dbReference type="Gene3D" id="1.20.58.1480">
    <property type="match status" value="1"/>
</dbReference>
<accession>A0A512N6K4</accession>